<dbReference type="PATRIC" id="fig|1341156.4.peg.1036"/>
<dbReference type="EMBL" id="JEOB01000004">
    <property type="protein sequence ID" value="EXM38291.1"/>
    <property type="molecule type" value="Genomic_DNA"/>
</dbReference>
<reference evidence="3 4" key="1">
    <citation type="submission" date="2013-06" db="EMBL/GenBank/DDBJ databases">
        <title>Rumen cellulosomics: divergent fiber-degrading strategies revealed by comparative genome-wide analysis of six Ruminococcal strains.</title>
        <authorList>
            <person name="Dassa B."/>
            <person name="Borovok I."/>
            <person name="Lamed R."/>
            <person name="Flint H."/>
            <person name="Yeoman C.J."/>
            <person name="White B."/>
            <person name="Bayer E.A."/>
        </authorList>
    </citation>
    <scope>NUCLEOTIDE SEQUENCE [LARGE SCALE GENOMIC DNA]</scope>
    <source>
        <strain evidence="3 4">SY3</strain>
    </source>
</reference>
<evidence type="ECO:0000256" key="1">
    <source>
        <dbReference type="SAM" id="Phobius"/>
    </source>
</evidence>
<comment type="caution">
    <text evidence="3">The sequence shown here is derived from an EMBL/GenBank/DDBJ whole genome shotgun (WGS) entry which is preliminary data.</text>
</comment>
<sequence length="195" mass="21635">MTNKEKYQRTFSVLHASEFDLEETAMNKRKGIRISKRITAVCASAAIVAAMSIGAYATDIGGIQKKVNIWLHGEQTEAVVDIKQSEDMTEYELKYTDESGEEKEIHGGGVVIDGFGGQRALTEEELMEHIGSGQPTLEHGDDGSVWVYYKDYKENITDKLNENGCGECEIEFDDAIIYVNIDPNGDETISTTPKN</sequence>
<organism evidence="3 4">
    <name type="scientific">Ruminococcus albus SY3</name>
    <dbReference type="NCBI Taxonomy" id="1341156"/>
    <lineage>
        <taxon>Bacteria</taxon>
        <taxon>Bacillati</taxon>
        <taxon>Bacillota</taxon>
        <taxon>Clostridia</taxon>
        <taxon>Eubacteriales</taxon>
        <taxon>Oscillospiraceae</taxon>
        <taxon>Ruminococcus</taxon>
    </lineage>
</organism>
<keyword evidence="4" id="KW-1185">Reference proteome</keyword>
<dbReference type="AlphaFoldDB" id="A0A011WS36"/>
<keyword evidence="1" id="KW-0812">Transmembrane</keyword>
<gene>
    <name evidence="3" type="ORF">RASY3_08660</name>
    <name evidence="2" type="ORF">RASY3_19045</name>
</gene>
<dbReference type="EMBL" id="JEOB01000002">
    <property type="protein sequence ID" value="EXM39825.1"/>
    <property type="molecule type" value="Genomic_DNA"/>
</dbReference>
<proteinExistence type="predicted"/>
<evidence type="ECO:0000313" key="2">
    <source>
        <dbReference type="EMBL" id="EXM38291.1"/>
    </source>
</evidence>
<dbReference type="Proteomes" id="UP000021369">
    <property type="component" value="Unassembled WGS sequence"/>
</dbReference>
<keyword evidence="1" id="KW-1133">Transmembrane helix</keyword>
<name>A0A011WS36_RUMAL</name>
<accession>A0A011WS36</accession>
<evidence type="ECO:0000313" key="4">
    <source>
        <dbReference type="Proteomes" id="UP000021369"/>
    </source>
</evidence>
<evidence type="ECO:0000313" key="3">
    <source>
        <dbReference type="EMBL" id="EXM39825.1"/>
    </source>
</evidence>
<keyword evidence="1" id="KW-0472">Membrane</keyword>
<feature type="transmembrane region" description="Helical" evidence="1">
    <location>
        <begin position="38"/>
        <end position="57"/>
    </location>
</feature>
<protein>
    <submittedName>
        <fullName evidence="3">Uncharacterized protein</fullName>
    </submittedName>
</protein>